<dbReference type="Gene3D" id="1.10.1220.10">
    <property type="entry name" value="Met repressor-like"/>
    <property type="match status" value="1"/>
</dbReference>
<organism evidence="2 3">
    <name type="scientific">Rhizobium favelukesii</name>
    <dbReference type="NCBI Taxonomy" id="348824"/>
    <lineage>
        <taxon>Bacteria</taxon>
        <taxon>Pseudomonadati</taxon>
        <taxon>Pseudomonadota</taxon>
        <taxon>Alphaproteobacteria</taxon>
        <taxon>Hyphomicrobiales</taxon>
        <taxon>Rhizobiaceae</taxon>
        <taxon>Rhizobium/Agrobacterium group</taxon>
        <taxon>Rhizobium</taxon>
    </lineage>
</organism>
<feature type="region of interest" description="Disordered" evidence="1">
    <location>
        <begin position="17"/>
        <end position="50"/>
    </location>
</feature>
<protein>
    <recommendedName>
        <fullName evidence="4">DUF1778 domain-containing protein</fullName>
    </recommendedName>
</protein>
<comment type="caution">
    <text evidence="2">The sequence shown here is derived from an EMBL/GenBank/DDBJ whole genome shotgun (WGS) entry which is preliminary data.</text>
</comment>
<feature type="compositionally biased region" description="Low complexity" evidence="1">
    <location>
        <begin position="23"/>
        <end position="35"/>
    </location>
</feature>
<evidence type="ECO:0000313" key="3">
    <source>
        <dbReference type="Proteomes" id="UP000019443"/>
    </source>
</evidence>
<sequence length="178" mass="19610">MSRFFPHWNRAKRPALENRVTGSLATTRAASASRSGKPPRTAPMSAFPKPDGQTCMRLALHSAPLRKETHMAATNSRKGTPVSMRFRDDDLAIIDRGAALTGLSRTEFMRREQAQTAILDESVSKIRTGRPDCGHIGRVLERPLSGRLFAPSMKKRSTSGRAGVLFRRSTTSPCSFGR</sequence>
<evidence type="ECO:0008006" key="4">
    <source>
        <dbReference type="Google" id="ProtNLM"/>
    </source>
</evidence>
<keyword evidence="3" id="KW-1185">Reference proteome</keyword>
<dbReference type="InterPro" id="IPR013321">
    <property type="entry name" value="Arc_rbn_hlx_hlx"/>
</dbReference>
<name>W6RJB4_9HYPH</name>
<dbReference type="Proteomes" id="UP000019443">
    <property type="component" value="Unassembled WGS sequence"/>
</dbReference>
<dbReference type="AlphaFoldDB" id="W6RJB4"/>
<keyword evidence="2" id="KW-0614">Plasmid</keyword>
<evidence type="ECO:0000313" key="2">
    <source>
        <dbReference type="EMBL" id="CDM60395.1"/>
    </source>
</evidence>
<gene>
    <name evidence="2" type="ORF">LPU83_pLPU83b_0410</name>
</gene>
<dbReference type="GO" id="GO:0006355">
    <property type="term" value="P:regulation of DNA-templated transcription"/>
    <property type="evidence" value="ECO:0007669"/>
    <property type="project" value="InterPro"/>
</dbReference>
<reference evidence="2" key="1">
    <citation type="submission" date="2013-11" db="EMBL/GenBank/DDBJ databases">
        <title>Draft genome sequence of the broad-host-range Rhizobium sp. LPU83 strain, a member of the low-genetic diversity Oregon-like Rhizobium sp. group.</title>
        <authorList>
            <person name="Wibberg D."/>
            <person name="Puehler A."/>
            <person name="Schlueter A."/>
        </authorList>
    </citation>
    <scope>NUCLEOTIDE SEQUENCE [LARGE SCALE GENOMIC DNA]</scope>
    <source>
        <strain evidence="2">LPU83</strain>
        <plasmid evidence="2">pLPU83b</plasmid>
    </source>
</reference>
<proteinExistence type="predicted"/>
<dbReference type="EMBL" id="CBYB010000041">
    <property type="protein sequence ID" value="CDM60395.1"/>
    <property type="molecule type" value="Genomic_DNA"/>
</dbReference>
<geneLocation type="plasmid" evidence="2">
    <name>pLPU83b</name>
</geneLocation>
<evidence type="ECO:0000256" key="1">
    <source>
        <dbReference type="SAM" id="MobiDB-lite"/>
    </source>
</evidence>
<accession>W6RJB4</accession>